<dbReference type="Proteomes" id="UP001054945">
    <property type="component" value="Unassembled WGS sequence"/>
</dbReference>
<feature type="signal peptide" evidence="1">
    <location>
        <begin position="1"/>
        <end position="22"/>
    </location>
</feature>
<dbReference type="EMBL" id="BPLR01007046">
    <property type="protein sequence ID" value="GIY14087.1"/>
    <property type="molecule type" value="Genomic_DNA"/>
</dbReference>
<gene>
    <name evidence="2" type="ORF">CEXT_367461</name>
</gene>
<comment type="caution">
    <text evidence="2">The sequence shown here is derived from an EMBL/GenBank/DDBJ whole genome shotgun (WGS) entry which is preliminary data.</text>
</comment>
<feature type="chain" id="PRO_5043349224" description="Secreted protein" evidence="1">
    <location>
        <begin position="23"/>
        <end position="97"/>
    </location>
</feature>
<name>A0AAV4R149_CAEEX</name>
<evidence type="ECO:0000313" key="3">
    <source>
        <dbReference type="Proteomes" id="UP001054945"/>
    </source>
</evidence>
<dbReference type="AlphaFoldDB" id="A0AAV4R149"/>
<evidence type="ECO:0008006" key="4">
    <source>
        <dbReference type="Google" id="ProtNLM"/>
    </source>
</evidence>
<accession>A0AAV4R149</accession>
<organism evidence="2 3">
    <name type="scientific">Caerostris extrusa</name>
    <name type="common">Bark spider</name>
    <name type="synonym">Caerostris bankana</name>
    <dbReference type="NCBI Taxonomy" id="172846"/>
    <lineage>
        <taxon>Eukaryota</taxon>
        <taxon>Metazoa</taxon>
        <taxon>Ecdysozoa</taxon>
        <taxon>Arthropoda</taxon>
        <taxon>Chelicerata</taxon>
        <taxon>Arachnida</taxon>
        <taxon>Araneae</taxon>
        <taxon>Araneomorphae</taxon>
        <taxon>Entelegynae</taxon>
        <taxon>Araneoidea</taxon>
        <taxon>Araneidae</taxon>
        <taxon>Caerostris</taxon>
    </lineage>
</organism>
<keyword evidence="3" id="KW-1185">Reference proteome</keyword>
<evidence type="ECO:0000256" key="1">
    <source>
        <dbReference type="SAM" id="SignalP"/>
    </source>
</evidence>
<keyword evidence="1" id="KW-0732">Signal</keyword>
<reference evidence="2 3" key="1">
    <citation type="submission" date="2021-06" db="EMBL/GenBank/DDBJ databases">
        <title>Caerostris extrusa draft genome.</title>
        <authorList>
            <person name="Kono N."/>
            <person name="Arakawa K."/>
        </authorList>
    </citation>
    <scope>NUCLEOTIDE SEQUENCE [LARGE SCALE GENOMIC DNA]</scope>
</reference>
<evidence type="ECO:0000313" key="2">
    <source>
        <dbReference type="EMBL" id="GIY14087.1"/>
    </source>
</evidence>
<protein>
    <recommendedName>
        <fullName evidence="4">Secreted protein</fullName>
    </recommendedName>
</protein>
<proteinExistence type="predicted"/>
<sequence>MNYSKKLIVLVAYLSTCPRTAGRVASATPDAVTSRLDFDISQSMEKFARASEGYTSTCWSAEVSNISFRFCIAYRVLDLAILAWKLHTLFPAVLALK</sequence>